<accession>A0A845QAX7</accession>
<name>A0A845QAX7_9HYPH</name>
<sequence>MSEKSKSGATGPNPLASTLAIFAVVGIASIAITQGWIEFDEDPIQLTLTAPEKVILPTRGDVPLTYTVNLKNNTKEPVVLEVANPCRIHRWFVADAGGNFVQGEPEETCAQVVMNADLTPSSFVEDSNEIMLDAARYKAGEQYQLMVRFWGYDKVHVFEAE</sequence>
<dbReference type="RefSeq" id="WP_160587701.1">
    <property type="nucleotide sequence ID" value="NZ_BMHN01000001.1"/>
</dbReference>
<dbReference type="AlphaFoldDB" id="A0A845QAX7"/>
<dbReference type="GeneID" id="300654508"/>
<organism evidence="2 3">
    <name type="scientific">Pyruvatibacter mobilis</name>
    <dbReference type="NCBI Taxonomy" id="1712261"/>
    <lineage>
        <taxon>Bacteria</taxon>
        <taxon>Pseudomonadati</taxon>
        <taxon>Pseudomonadota</taxon>
        <taxon>Alphaproteobacteria</taxon>
        <taxon>Hyphomicrobiales</taxon>
        <taxon>Parvibaculaceae</taxon>
        <taxon>Pyruvatibacter</taxon>
    </lineage>
</organism>
<keyword evidence="1" id="KW-0472">Membrane</keyword>
<comment type="caution">
    <text evidence="2">The sequence shown here is derived from an EMBL/GenBank/DDBJ whole genome shotgun (WGS) entry which is preliminary data.</text>
</comment>
<evidence type="ECO:0000313" key="2">
    <source>
        <dbReference type="EMBL" id="NBG95805.1"/>
    </source>
</evidence>
<dbReference type="OrthoDB" id="8479191at2"/>
<evidence type="ECO:0008006" key="4">
    <source>
        <dbReference type="Google" id="ProtNLM"/>
    </source>
</evidence>
<dbReference type="Proteomes" id="UP000470384">
    <property type="component" value="Unassembled WGS sequence"/>
</dbReference>
<evidence type="ECO:0000256" key="1">
    <source>
        <dbReference type="SAM" id="Phobius"/>
    </source>
</evidence>
<keyword evidence="3" id="KW-1185">Reference proteome</keyword>
<keyword evidence="1" id="KW-0812">Transmembrane</keyword>
<gene>
    <name evidence="2" type="ORF">GTQ45_08670</name>
</gene>
<proteinExistence type="predicted"/>
<protein>
    <recommendedName>
        <fullName evidence="4">Intracellular proteinase inhibitor BsuPI domain-containing protein</fullName>
    </recommendedName>
</protein>
<feature type="transmembrane region" description="Helical" evidence="1">
    <location>
        <begin position="15"/>
        <end position="37"/>
    </location>
</feature>
<keyword evidence="1" id="KW-1133">Transmembrane helix</keyword>
<evidence type="ECO:0000313" key="3">
    <source>
        <dbReference type="Proteomes" id="UP000470384"/>
    </source>
</evidence>
<dbReference type="EMBL" id="WXYQ01000006">
    <property type="protein sequence ID" value="NBG95805.1"/>
    <property type="molecule type" value="Genomic_DNA"/>
</dbReference>
<reference evidence="2 3" key="1">
    <citation type="journal article" date="2016" name="Int. J. Syst. Evol. Microbiol.">
        <title>Pyruvatibacter mobilis gen. nov., sp. nov., a marine bacterium from the culture broth of Picochlorum sp. 122.</title>
        <authorList>
            <person name="Wang G."/>
            <person name="Tang M."/>
            <person name="Wu H."/>
            <person name="Dai S."/>
            <person name="Li T."/>
            <person name="Chen C."/>
            <person name="He H."/>
            <person name="Fan J."/>
            <person name="Xiang W."/>
            <person name="Li X."/>
        </authorList>
    </citation>
    <scope>NUCLEOTIDE SEQUENCE [LARGE SCALE GENOMIC DNA]</scope>
    <source>
        <strain evidence="2 3">GYP-11</strain>
    </source>
</reference>